<dbReference type="InterPro" id="IPR005123">
    <property type="entry name" value="Oxoglu/Fe-dep_dioxygenase_dom"/>
</dbReference>
<name>A0A4S4CWY9_CAMSN</name>
<feature type="domain" description="Fe2OG dioxygenase" evidence="17">
    <location>
        <begin position="159"/>
        <end position="281"/>
    </location>
</feature>
<keyword evidence="20" id="KW-1185">Reference proteome</keyword>
<dbReference type="InterPro" id="IPR045054">
    <property type="entry name" value="P4HA-like"/>
</dbReference>
<organism evidence="19 20">
    <name type="scientific">Camellia sinensis var. sinensis</name>
    <name type="common">China tea</name>
    <dbReference type="NCBI Taxonomy" id="542762"/>
    <lineage>
        <taxon>Eukaryota</taxon>
        <taxon>Viridiplantae</taxon>
        <taxon>Streptophyta</taxon>
        <taxon>Embryophyta</taxon>
        <taxon>Tracheophyta</taxon>
        <taxon>Spermatophyta</taxon>
        <taxon>Magnoliopsida</taxon>
        <taxon>eudicotyledons</taxon>
        <taxon>Gunneridae</taxon>
        <taxon>Pentapetalae</taxon>
        <taxon>asterids</taxon>
        <taxon>Ericales</taxon>
        <taxon>Theaceae</taxon>
        <taxon>Camellia</taxon>
    </lineage>
</organism>
<keyword evidence="6" id="KW-0479">Metal-binding</keyword>
<evidence type="ECO:0000259" key="17">
    <source>
        <dbReference type="PROSITE" id="PS51471"/>
    </source>
</evidence>
<dbReference type="EMBL" id="SDRB02013662">
    <property type="protein sequence ID" value="THF94402.1"/>
    <property type="molecule type" value="Genomic_DNA"/>
</dbReference>
<comment type="subcellular location">
    <subcellularLocation>
        <location evidence="2">Endoplasmic reticulum membrane</location>
        <topology evidence="2">Single-pass type II membrane protein</topology>
    </subcellularLocation>
</comment>
<keyword evidence="7" id="KW-0256">Endoplasmic reticulum</keyword>
<dbReference type="InterPro" id="IPR044862">
    <property type="entry name" value="Pro_4_hyd_alph_FE2OG_OXY"/>
</dbReference>
<dbReference type="PANTHER" id="PTHR10869:SF238">
    <property type="entry name" value="PROLYL 4-HYDROXYLASE 6-RELATED"/>
    <property type="match status" value="1"/>
</dbReference>
<evidence type="ECO:0000313" key="19">
    <source>
        <dbReference type="EMBL" id="THF94402.1"/>
    </source>
</evidence>
<dbReference type="PANTHER" id="PTHR10869">
    <property type="entry name" value="PROLYL 4-HYDROXYLASE ALPHA SUBUNIT"/>
    <property type="match status" value="1"/>
</dbReference>
<keyword evidence="8" id="KW-0223">Dioxygenase</keyword>
<keyword evidence="5 16" id="KW-0812">Transmembrane</keyword>
<keyword evidence="12" id="KW-0408">Iron</keyword>
<evidence type="ECO:0000256" key="3">
    <source>
        <dbReference type="ARBA" id="ARBA00006511"/>
    </source>
</evidence>
<dbReference type="EC" id="1.14.11.2" evidence="4"/>
<evidence type="ECO:0000256" key="9">
    <source>
        <dbReference type="ARBA" id="ARBA00022968"/>
    </source>
</evidence>
<evidence type="ECO:0000256" key="6">
    <source>
        <dbReference type="ARBA" id="ARBA00022723"/>
    </source>
</evidence>
<evidence type="ECO:0000256" key="5">
    <source>
        <dbReference type="ARBA" id="ARBA00022692"/>
    </source>
</evidence>
<dbReference type="PROSITE" id="PS51471">
    <property type="entry name" value="FE2OG_OXY"/>
    <property type="match status" value="1"/>
</dbReference>
<feature type="transmembrane region" description="Helical" evidence="16">
    <location>
        <begin position="6"/>
        <end position="26"/>
    </location>
</feature>
<dbReference type="FunFam" id="2.60.120.620:FF:000002">
    <property type="entry name" value="Prolyl 4-hydroxylase 4"/>
    <property type="match status" value="1"/>
</dbReference>
<dbReference type="GO" id="GO:0005506">
    <property type="term" value="F:iron ion binding"/>
    <property type="evidence" value="ECO:0007669"/>
    <property type="project" value="InterPro"/>
</dbReference>
<sequence>MMVSLVTMALMVEIMIDVVIVVVVVANLDPRSPLSATVPCSAPKRRRFGATFQGHGSILKLKTDGVSSAPFDPTRVTQISWRPRAFIYSRFLTHEECDHLIHLAKDKLEKSMVADNESGKSVQSEVRTSSGMFLNKAQDKVVVGIEARIAAWTFLPEENGESIQILHYELGQKYEPHSDYFLDKVNQELGGHRVATVLMYLSDVKKGGETVFPHSEAKDTQLKDDDWSDCAKNGYAVKPKKGDALLFYSLHPNATTDPLSLHGSCPVIEGEKWSATKWIHVRSFEKILKHANGGCIDENENCARWAASGECKRNPLYMVGSEGVVGNCMKSCKVCSS</sequence>
<dbReference type="SMART" id="SM00254">
    <property type="entry name" value="ShKT"/>
    <property type="match status" value="1"/>
</dbReference>
<keyword evidence="13 16" id="KW-0472">Membrane</keyword>
<evidence type="ECO:0000256" key="12">
    <source>
        <dbReference type="ARBA" id="ARBA00023004"/>
    </source>
</evidence>
<keyword evidence="14" id="KW-0325">Glycoprotein</keyword>
<dbReference type="GO" id="GO:0031418">
    <property type="term" value="F:L-ascorbic acid binding"/>
    <property type="evidence" value="ECO:0007669"/>
    <property type="project" value="InterPro"/>
</dbReference>
<protein>
    <recommendedName>
        <fullName evidence="4">procollagen-proline 4-dioxygenase</fullName>
        <ecNumber evidence="4">1.14.11.2</ecNumber>
    </recommendedName>
</protein>
<evidence type="ECO:0000256" key="10">
    <source>
        <dbReference type="ARBA" id="ARBA00022989"/>
    </source>
</evidence>
<accession>A0A4S4CWY9</accession>
<evidence type="ECO:0000256" key="16">
    <source>
        <dbReference type="SAM" id="Phobius"/>
    </source>
</evidence>
<comment type="similarity">
    <text evidence="3">Belongs to the P4HA family.</text>
</comment>
<dbReference type="InterPro" id="IPR003582">
    <property type="entry name" value="ShKT_dom"/>
</dbReference>
<dbReference type="Proteomes" id="UP000306102">
    <property type="component" value="Unassembled WGS sequence"/>
</dbReference>
<dbReference type="Pfam" id="PF13640">
    <property type="entry name" value="2OG-FeII_Oxy_3"/>
    <property type="match status" value="1"/>
</dbReference>
<evidence type="ECO:0000256" key="4">
    <source>
        <dbReference type="ARBA" id="ARBA00012269"/>
    </source>
</evidence>
<dbReference type="STRING" id="542762.A0A4S4CWY9"/>
<dbReference type="InterPro" id="IPR006620">
    <property type="entry name" value="Pro_4_hyd_alph"/>
</dbReference>
<dbReference type="AlphaFoldDB" id="A0A4S4CWY9"/>
<comment type="catalytic activity">
    <reaction evidence="15">
        <text>L-prolyl-[collagen] + 2-oxoglutarate + O2 = trans-4-hydroxy-L-prolyl-[collagen] + succinate + CO2</text>
        <dbReference type="Rhea" id="RHEA:18945"/>
        <dbReference type="Rhea" id="RHEA-COMP:11676"/>
        <dbReference type="Rhea" id="RHEA-COMP:11680"/>
        <dbReference type="ChEBI" id="CHEBI:15379"/>
        <dbReference type="ChEBI" id="CHEBI:16526"/>
        <dbReference type="ChEBI" id="CHEBI:16810"/>
        <dbReference type="ChEBI" id="CHEBI:30031"/>
        <dbReference type="ChEBI" id="CHEBI:50342"/>
        <dbReference type="ChEBI" id="CHEBI:61965"/>
        <dbReference type="EC" id="1.14.11.2"/>
    </reaction>
</comment>
<evidence type="ECO:0000256" key="11">
    <source>
        <dbReference type="ARBA" id="ARBA00023002"/>
    </source>
</evidence>
<keyword evidence="10 16" id="KW-1133">Transmembrane helix</keyword>
<comment type="cofactor">
    <cofactor evidence="1">
        <name>L-ascorbate</name>
        <dbReference type="ChEBI" id="CHEBI:38290"/>
    </cofactor>
</comment>
<evidence type="ECO:0000259" key="18">
    <source>
        <dbReference type="PROSITE" id="PS51670"/>
    </source>
</evidence>
<keyword evidence="11" id="KW-0560">Oxidoreductase</keyword>
<keyword evidence="9" id="KW-0735">Signal-anchor</keyword>
<proteinExistence type="inferred from homology"/>
<dbReference type="PROSITE" id="PS51670">
    <property type="entry name" value="SHKT"/>
    <property type="match status" value="1"/>
</dbReference>
<evidence type="ECO:0000256" key="14">
    <source>
        <dbReference type="ARBA" id="ARBA00023180"/>
    </source>
</evidence>
<feature type="domain" description="ShKT" evidence="18">
    <location>
        <begin position="295"/>
        <end position="335"/>
    </location>
</feature>
<dbReference type="GO" id="GO:0004656">
    <property type="term" value="F:procollagen-proline 4-dioxygenase activity"/>
    <property type="evidence" value="ECO:0007669"/>
    <property type="project" value="UniProtKB-EC"/>
</dbReference>
<dbReference type="GO" id="GO:0005789">
    <property type="term" value="C:endoplasmic reticulum membrane"/>
    <property type="evidence" value="ECO:0007669"/>
    <property type="project" value="UniProtKB-SubCell"/>
</dbReference>
<evidence type="ECO:0000256" key="2">
    <source>
        <dbReference type="ARBA" id="ARBA00004648"/>
    </source>
</evidence>
<evidence type="ECO:0000256" key="7">
    <source>
        <dbReference type="ARBA" id="ARBA00022824"/>
    </source>
</evidence>
<evidence type="ECO:0000256" key="15">
    <source>
        <dbReference type="ARBA" id="ARBA00049169"/>
    </source>
</evidence>
<comment type="caution">
    <text evidence="19">The sequence shown here is derived from an EMBL/GenBank/DDBJ whole genome shotgun (WGS) entry which is preliminary data.</text>
</comment>
<gene>
    <name evidence="19" type="ORF">TEA_025506</name>
</gene>
<reference evidence="19 20" key="1">
    <citation type="journal article" date="2018" name="Proc. Natl. Acad. Sci. U.S.A.">
        <title>Draft genome sequence of Camellia sinensis var. sinensis provides insights into the evolution of the tea genome and tea quality.</title>
        <authorList>
            <person name="Wei C."/>
            <person name="Yang H."/>
            <person name="Wang S."/>
            <person name="Zhao J."/>
            <person name="Liu C."/>
            <person name="Gao L."/>
            <person name="Xia E."/>
            <person name="Lu Y."/>
            <person name="Tai Y."/>
            <person name="She G."/>
            <person name="Sun J."/>
            <person name="Cao H."/>
            <person name="Tong W."/>
            <person name="Gao Q."/>
            <person name="Li Y."/>
            <person name="Deng W."/>
            <person name="Jiang X."/>
            <person name="Wang W."/>
            <person name="Chen Q."/>
            <person name="Zhang S."/>
            <person name="Li H."/>
            <person name="Wu J."/>
            <person name="Wang P."/>
            <person name="Li P."/>
            <person name="Shi C."/>
            <person name="Zheng F."/>
            <person name="Jian J."/>
            <person name="Huang B."/>
            <person name="Shan D."/>
            <person name="Shi M."/>
            <person name="Fang C."/>
            <person name="Yue Y."/>
            <person name="Li F."/>
            <person name="Li D."/>
            <person name="Wei S."/>
            <person name="Han B."/>
            <person name="Jiang C."/>
            <person name="Yin Y."/>
            <person name="Xia T."/>
            <person name="Zhang Z."/>
            <person name="Bennetzen J.L."/>
            <person name="Zhao S."/>
            <person name="Wan X."/>
        </authorList>
    </citation>
    <scope>NUCLEOTIDE SEQUENCE [LARGE SCALE GENOMIC DNA]</scope>
    <source>
        <strain evidence="20">cv. Shuchazao</strain>
        <tissue evidence="19">Leaf</tissue>
    </source>
</reference>
<dbReference type="Gene3D" id="2.60.120.620">
    <property type="entry name" value="q2cbj1_9rhob like domain"/>
    <property type="match status" value="1"/>
</dbReference>
<evidence type="ECO:0000313" key="20">
    <source>
        <dbReference type="Proteomes" id="UP000306102"/>
    </source>
</evidence>
<evidence type="ECO:0000256" key="8">
    <source>
        <dbReference type="ARBA" id="ARBA00022964"/>
    </source>
</evidence>
<dbReference type="SMART" id="SM00702">
    <property type="entry name" value="P4Hc"/>
    <property type="match status" value="1"/>
</dbReference>
<evidence type="ECO:0000256" key="1">
    <source>
        <dbReference type="ARBA" id="ARBA00001961"/>
    </source>
</evidence>
<evidence type="ECO:0000256" key="13">
    <source>
        <dbReference type="ARBA" id="ARBA00023136"/>
    </source>
</evidence>